<dbReference type="Pfam" id="PF02585">
    <property type="entry name" value="PIG-L"/>
    <property type="match status" value="1"/>
</dbReference>
<evidence type="ECO:0000313" key="2">
    <source>
        <dbReference type="EMBL" id="OAV59502.1"/>
    </source>
</evidence>
<protein>
    <submittedName>
        <fullName evidence="2">GlcNAc-PI de-N-acetylase</fullName>
    </submittedName>
</protein>
<sequence length="252" mass="27755">MLNQPVFAADLVQKSNITRALAIAAHPDDIDFGAAATIAALTDAGVEVTYCLVTSGDAGGFELDHSREAMIARREQEQRAAAAVVGVSEVRYLKHLDGYVEPTHELMAQLVQVMREVQPDVVITQHPQRHWDRLQASHPDHLAVGEATVRAIYPAVENPFAYPELAHLPAFRIGQLWMMAAPSQLANLAVDVTEYVERKLEALHVHASQHPDPEFMDHRVRTALQECHPVPGRGAEVFHVVAVNDQTTFAGF</sequence>
<dbReference type="PANTHER" id="PTHR12993">
    <property type="entry name" value="N-ACETYLGLUCOSAMINYL-PHOSPHATIDYLINOSITOL DE-N-ACETYLASE-RELATED"/>
    <property type="match status" value="1"/>
</dbReference>
<dbReference type="STRING" id="1837282.A6F49_16835"/>
<dbReference type="GO" id="GO:0016811">
    <property type="term" value="F:hydrolase activity, acting on carbon-nitrogen (but not peptide) bonds, in linear amides"/>
    <property type="evidence" value="ECO:0007669"/>
    <property type="project" value="TreeGrafter"/>
</dbReference>
<dbReference type="GO" id="GO:0016137">
    <property type="term" value="P:glycoside metabolic process"/>
    <property type="evidence" value="ECO:0007669"/>
    <property type="project" value="UniProtKB-ARBA"/>
</dbReference>
<keyword evidence="3" id="KW-1185">Reference proteome</keyword>
<evidence type="ECO:0000256" key="1">
    <source>
        <dbReference type="ARBA" id="ARBA00022833"/>
    </source>
</evidence>
<dbReference type="Proteomes" id="UP000078292">
    <property type="component" value="Unassembled WGS sequence"/>
</dbReference>
<dbReference type="AlphaFoldDB" id="A0A1B7LWS2"/>
<evidence type="ECO:0000313" key="3">
    <source>
        <dbReference type="Proteomes" id="UP000078292"/>
    </source>
</evidence>
<dbReference type="RefSeq" id="WP_052504968.1">
    <property type="nucleotide sequence ID" value="NZ_LXEY01000022.1"/>
</dbReference>
<gene>
    <name evidence="2" type="ORF">A6F49_16835</name>
</gene>
<dbReference type="InterPro" id="IPR024078">
    <property type="entry name" value="LmbE-like_dom_sf"/>
</dbReference>
<dbReference type="SUPFAM" id="SSF102588">
    <property type="entry name" value="LmbE-like"/>
    <property type="match status" value="1"/>
</dbReference>
<accession>A0A1B7LWS2</accession>
<comment type="caution">
    <text evidence="2">The sequence shown here is derived from an EMBL/GenBank/DDBJ whole genome shotgun (WGS) entry which is preliminary data.</text>
</comment>
<organism evidence="2 3">
    <name type="scientific">Enteractinococcus helveticum</name>
    <dbReference type="NCBI Taxonomy" id="1837282"/>
    <lineage>
        <taxon>Bacteria</taxon>
        <taxon>Bacillati</taxon>
        <taxon>Actinomycetota</taxon>
        <taxon>Actinomycetes</taxon>
        <taxon>Micrococcales</taxon>
        <taxon>Micrococcaceae</taxon>
    </lineage>
</organism>
<dbReference type="Gene3D" id="3.40.50.10320">
    <property type="entry name" value="LmbE-like"/>
    <property type="match status" value="1"/>
</dbReference>
<proteinExistence type="predicted"/>
<keyword evidence="1" id="KW-0862">Zinc</keyword>
<name>A0A1B7LWS2_9MICC</name>
<dbReference type="EMBL" id="LXEY01000022">
    <property type="protein sequence ID" value="OAV59502.1"/>
    <property type="molecule type" value="Genomic_DNA"/>
</dbReference>
<reference evidence="2 3" key="1">
    <citation type="submission" date="2016-04" db="EMBL/GenBank/DDBJ databases">
        <title>First whole genome shotgun sequence of the bacterium Enteractinococcus sp. strain UASWS1574.</title>
        <authorList>
            <person name="Crovadore J."/>
            <person name="Chablais R."/>
            <person name="Lefort F."/>
        </authorList>
    </citation>
    <scope>NUCLEOTIDE SEQUENCE [LARGE SCALE GENOMIC DNA]</scope>
    <source>
        <strain evidence="2 3">UASWS1574</strain>
    </source>
</reference>
<dbReference type="PANTHER" id="PTHR12993:SF28">
    <property type="entry name" value="LMBE FAMILY PROTEIN"/>
    <property type="match status" value="1"/>
</dbReference>
<dbReference type="InterPro" id="IPR003737">
    <property type="entry name" value="GlcNAc_PI_deacetylase-related"/>
</dbReference>